<name>A0A8H4UFI1_9HYPO</name>
<comment type="caution">
    <text evidence="1">The sequence shown here is derived from an EMBL/GenBank/DDBJ whole genome shotgun (WGS) entry which is preliminary data.</text>
</comment>
<dbReference type="OrthoDB" id="4776075at2759"/>
<evidence type="ECO:0000313" key="2">
    <source>
        <dbReference type="Proteomes" id="UP000635477"/>
    </source>
</evidence>
<proteinExistence type="predicted"/>
<keyword evidence="2" id="KW-1185">Reference proteome</keyword>
<feature type="non-terminal residue" evidence="1">
    <location>
        <position position="1"/>
    </location>
</feature>
<dbReference type="Proteomes" id="UP000635477">
    <property type="component" value="Unassembled WGS sequence"/>
</dbReference>
<reference evidence="1" key="2">
    <citation type="submission" date="2020-05" db="EMBL/GenBank/DDBJ databases">
        <authorList>
            <person name="Kim H.-S."/>
            <person name="Proctor R.H."/>
            <person name="Brown D.W."/>
        </authorList>
    </citation>
    <scope>NUCLEOTIDE SEQUENCE</scope>
    <source>
        <strain evidence="1">NRRL 22465</strain>
    </source>
</reference>
<organism evidence="1 2">
    <name type="scientific">Fusarium zealandicum</name>
    <dbReference type="NCBI Taxonomy" id="1053134"/>
    <lineage>
        <taxon>Eukaryota</taxon>
        <taxon>Fungi</taxon>
        <taxon>Dikarya</taxon>
        <taxon>Ascomycota</taxon>
        <taxon>Pezizomycotina</taxon>
        <taxon>Sordariomycetes</taxon>
        <taxon>Hypocreomycetidae</taxon>
        <taxon>Hypocreales</taxon>
        <taxon>Nectriaceae</taxon>
        <taxon>Fusarium</taxon>
        <taxon>Fusarium staphyleae species complex</taxon>
    </lineage>
</organism>
<gene>
    <name evidence="1" type="ORF">FZEAL_8072</name>
</gene>
<protein>
    <submittedName>
        <fullName evidence="1">Uncharacterized protein</fullName>
    </submittedName>
</protein>
<reference evidence="1" key="1">
    <citation type="journal article" date="2020" name="BMC Genomics">
        <title>Correction to: Identification and distribution of gene clusters required for synthesis of sphingolipid metabolism inhibitors in diverse species of the filamentous fungus Fusarium.</title>
        <authorList>
            <person name="Kim H.S."/>
            <person name="Lohmar J.M."/>
            <person name="Busman M."/>
            <person name="Brown D.W."/>
            <person name="Naumann T.A."/>
            <person name="Divon H.H."/>
            <person name="Lysoe E."/>
            <person name="Uhlig S."/>
            <person name="Proctor R.H."/>
        </authorList>
    </citation>
    <scope>NUCLEOTIDE SEQUENCE</scope>
    <source>
        <strain evidence="1">NRRL 22465</strain>
    </source>
</reference>
<sequence>MARPRLMWLVNSVENMHGLAEMNKNEPWDRWSNKVTRCLSAFRLEQIQTVEDSGVKGLCRCIQQDGPRNFGDSLVVTDPTTNPPLTGLSMGERTGSRVFRW</sequence>
<dbReference type="AlphaFoldDB" id="A0A8H4UFI1"/>
<dbReference type="EMBL" id="JABEYC010000675">
    <property type="protein sequence ID" value="KAF4975093.1"/>
    <property type="molecule type" value="Genomic_DNA"/>
</dbReference>
<accession>A0A8H4UFI1</accession>
<evidence type="ECO:0000313" key="1">
    <source>
        <dbReference type="EMBL" id="KAF4975093.1"/>
    </source>
</evidence>